<feature type="compositionally biased region" description="Low complexity" evidence="1">
    <location>
        <begin position="25"/>
        <end position="56"/>
    </location>
</feature>
<protein>
    <submittedName>
        <fullName evidence="2">Uncharacterized protein</fullName>
    </submittedName>
</protein>
<dbReference type="Proteomes" id="UP000077521">
    <property type="component" value="Unassembled WGS sequence"/>
</dbReference>
<proteinExistence type="predicted"/>
<sequence>MSSEVSPAKIDKGKARQHEPRSDTDPPTTSSSLVTSTSTSTSTSSQGQGQPSSRTQGPANFLPSEIILEIVRILQAQWLNNGDPQAERALIAISQTNKLIREWALDALYEVLILPRHVREFRKFYHRQRTSYQPFRCANYTRALFCGLDDVSRLTATTAGWESELMRLLHYTGPHLDHLSLWNAESRVILRDPIQVKGHRTAGARSATSSQWDEASLDDVDFPTATRDEEQDEGPLPNLHDLPGWLRAEFDRLPLREFYRRHKAHVAFRSKTSDVLMVQQRQRGCRPRFLSMVVSFPFYENEAENAFPYMTIWSRVEELDFHVPVTKDVGRVIKLTSLLHRSPLRRIRISSQHASIALALPPFHPSHPTTPSSDQINLARGLGRIHSSCVLLDLVLSEFQGHHSSPAELERLQAVLEAAVISEADGEPRLADSELWRRANGLSVGLEEGQRDHGRLAVREGSLASTLGVGLQISDSISSPPPVDARDDCRFSTREDLHDSSSAPWERFPSATNDALSFSSAAAAASTDYPSAKRQERVRVRIQQRGQDVHGKLKTRLQDFRERAEFGAPGSWATMGLWDAGS</sequence>
<comment type="caution">
    <text evidence="2">The sequence shown here is derived from an EMBL/GenBank/DDBJ whole genome shotgun (WGS) entry which is preliminary data.</text>
</comment>
<feature type="compositionally biased region" description="Basic and acidic residues" evidence="1">
    <location>
        <begin position="9"/>
        <end position="24"/>
    </location>
</feature>
<evidence type="ECO:0000256" key="1">
    <source>
        <dbReference type="SAM" id="MobiDB-lite"/>
    </source>
</evidence>
<organism evidence="2 3">
    <name type="scientific">Tilletia indica</name>
    <dbReference type="NCBI Taxonomy" id="43049"/>
    <lineage>
        <taxon>Eukaryota</taxon>
        <taxon>Fungi</taxon>
        <taxon>Dikarya</taxon>
        <taxon>Basidiomycota</taxon>
        <taxon>Ustilaginomycotina</taxon>
        <taxon>Exobasidiomycetes</taxon>
        <taxon>Tilletiales</taxon>
        <taxon>Tilletiaceae</taxon>
        <taxon>Tilletia</taxon>
    </lineage>
</organism>
<evidence type="ECO:0000313" key="2">
    <source>
        <dbReference type="EMBL" id="KAE8259871.1"/>
    </source>
</evidence>
<accession>A0A177TKK2</accession>
<evidence type="ECO:0000313" key="3">
    <source>
        <dbReference type="Proteomes" id="UP000077521"/>
    </source>
</evidence>
<reference evidence="2" key="1">
    <citation type="submission" date="2016-04" db="EMBL/GenBank/DDBJ databases">
        <authorList>
            <person name="Nguyen H.D."/>
            <person name="Samba Siva P."/>
            <person name="Cullis J."/>
            <person name="Levesque C.A."/>
            <person name="Hambleton S."/>
        </authorList>
    </citation>
    <scope>NUCLEOTIDE SEQUENCE</scope>
    <source>
        <strain evidence="2">DAOMC 236416</strain>
    </source>
</reference>
<feature type="region of interest" description="Disordered" evidence="1">
    <location>
        <begin position="1"/>
        <end position="58"/>
    </location>
</feature>
<reference evidence="2" key="2">
    <citation type="journal article" date="2019" name="IMA Fungus">
        <title>Genome sequencing and comparison of five Tilletia species to identify candidate genes for the detection of regulated species infecting wheat.</title>
        <authorList>
            <person name="Nguyen H.D.T."/>
            <person name="Sultana T."/>
            <person name="Kesanakurti P."/>
            <person name="Hambleton S."/>
        </authorList>
    </citation>
    <scope>NUCLEOTIDE SEQUENCE</scope>
    <source>
        <strain evidence="2">DAOMC 236416</strain>
    </source>
</reference>
<dbReference type="AlphaFoldDB" id="A0A177TKK2"/>
<keyword evidence="3" id="KW-1185">Reference proteome</keyword>
<name>A0A177TKK2_9BASI</name>
<dbReference type="EMBL" id="LWDF02000024">
    <property type="protein sequence ID" value="KAE8259871.1"/>
    <property type="molecule type" value="Genomic_DNA"/>
</dbReference>
<gene>
    <name evidence="2" type="ORF">A4X13_0g723</name>
</gene>